<dbReference type="GO" id="GO:0030956">
    <property type="term" value="C:glutamyl-tRNA(Gln) amidotransferase complex"/>
    <property type="evidence" value="ECO:0007669"/>
    <property type="project" value="UniProtKB-UniRule"/>
</dbReference>
<comment type="subunit">
    <text evidence="7">Subunit of the heterotrimeric GatCAB amidotransferase (AdT) complex, composed of A, B and C subunits.</text>
</comment>
<proteinExistence type="inferred from homology"/>
<dbReference type="Pfam" id="PF01425">
    <property type="entry name" value="Amidase"/>
    <property type="match status" value="1"/>
</dbReference>
<feature type="active site" description="Charge relay system" evidence="7">
    <location>
        <position position="107"/>
    </location>
</feature>
<keyword evidence="3 7" id="KW-0547">Nucleotide-binding</keyword>
<dbReference type="EMBL" id="KZ155839">
    <property type="protein sequence ID" value="OUS41969.1"/>
    <property type="molecule type" value="Genomic_DNA"/>
</dbReference>
<dbReference type="NCBIfam" id="TIGR00132">
    <property type="entry name" value="gatA"/>
    <property type="match status" value="1"/>
</dbReference>
<accession>A0A1Y5HXF9</accession>
<protein>
    <recommendedName>
        <fullName evidence="7">Glutamyl-tRNA(Gln) amidotransferase subunit A, chloroplastic/mitochondrial</fullName>
        <shortName evidence="7">Glu-AdT subunit A</shortName>
        <ecNumber evidence="7">6.3.5.7</ecNumber>
    </recommendedName>
</protein>
<dbReference type="EC" id="6.3.5.7" evidence="7"/>
<dbReference type="AlphaFoldDB" id="A0A1Y5HXF9"/>
<evidence type="ECO:0000256" key="7">
    <source>
        <dbReference type="HAMAP-Rule" id="MF_03150"/>
    </source>
</evidence>
<feature type="domain" description="Amidase" evidence="8">
    <location>
        <begin position="3"/>
        <end position="423"/>
    </location>
</feature>
<dbReference type="GO" id="GO:0005524">
    <property type="term" value="F:ATP binding"/>
    <property type="evidence" value="ECO:0007669"/>
    <property type="project" value="UniProtKB-KW"/>
</dbReference>
<dbReference type="InterPro" id="IPR004412">
    <property type="entry name" value="GatA"/>
</dbReference>
<evidence type="ECO:0000256" key="6">
    <source>
        <dbReference type="ARBA" id="ARBA00047407"/>
    </source>
</evidence>
<dbReference type="GO" id="GO:0009570">
    <property type="term" value="C:chloroplast stroma"/>
    <property type="evidence" value="ECO:0007669"/>
    <property type="project" value="UniProtKB-SubCell"/>
</dbReference>
<dbReference type="GO" id="GO:0032543">
    <property type="term" value="P:mitochondrial translation"/>
    <property type="evidence" value="ECO:0007669"/>
    <property type="project" value="UniProtKB-UniRule"/>
</dbReference>
<keyword evidence="4 7" id="KW-0067">ATP-binding</keyword>
<keyword evidence="7" id="KW-0150">Chloroplast</keyword>
<dbReference type="HAMAP" id="MF_00120">
    <property type="entry name" value="GatA"/>
    <property type="match status" value="1"/>
</dbReference>
<dbReference type="PROSITE" id="PS00571">
    <property type="entry name" value="AMIDASES"/>
    <property type="match status" value="1"/>
</dbReference>
<dbReference type="GO" id="GO:0005739">
    <property type="term" value="C:mitochondrion"/>
    <property type="evidence" value="ECO:0007669"/>
    <property type="project" value="UniProtKB-SubCell"/>
</dbReference>
<dbReference type="Proteomes" id="UP000195557">
    <property type="component" value="Unassembled WGS sequence"/>
</dbReference>
<evidence type="ECO:0000256" key="1">
    <source>
        <dbReference type="ARBA" id="ARBA00008069"/>
    </source>
</evidence>
<dbReference type="GO" id="GO:0070681">
    <property type="term" value="P:glutaminyl-tRNAGln biosynthesis via transamidation"/>
    <property type="evidence" value="ECO:0007669"/>
    <property type="project" value="UniProtKB-UniRule"/>
</dbReference>
<comment type="similarity">
    <text evidence="1 7">Belongs to the amidase family. GatA subfamily.</text>
</comment>
<sequence length="445" mass="47487">MPAVLEQAILIDDEFSRGIDRGPLAGIPIAVKDNICTKDFATTAGSKSLEAYYPSYDASVVRTLRQAGAIIIGKTNLDEFGMGSTSESSAYKFTRNPWDQTRTPGGSSGGSAVAVAAQQCVASLGSDTGGSVRQPASHCGVIGFKPTYGVLSRDGLISYASSFDSIGTLTSCVQDSAILFDALTSEIGDNDLTRMKVISSASVLQESGCMPLKGLRFGIVKEALESGIEDDILSSFNDSVELMRRLGAHVEDVSCASFINGLPAYYILAVSEASSNLARYDGVRGGSSLETEVGPLYSSTRAQLLGDEVKRRILMGTYTLSAGYADAYYERAHKVRQQVSSELQSKLRNYDALLTPVATTVAPKLTATINNPLQMYAGDAMTVNVNLSGLPALVVRGRHSTSGTSLPIGLQLIGRAFDDRALLNIGSVFERHSSEYFDIRRFPEV</sequence>
<evidence type="ECO:0000256" key="5">
    <source>
        <dbReference type="ARBA" id="ARBA00022917"/>
    </source>
</evidence>
<dbReference type="Gene3D" id="3.90.1300.10">
    <property type="entry name" value="Amidase signature (AS) domain"/>
    <property type="match status" value="1"/>
</dbReference>
<comment type="subcellular location">
    <subcellularLocation>
        <location evidence="7">Mitochondrion</location>
    </subcellularLocation>
    <subcellularLocation>
        <location evidence="7">Plastid</location>
        <location evidence="7">Chloroplast stroma</location>
    </subcellularLocation>
</comment>
<evidence type="ECO:0000256" key="4">
    <source>
        <dbReference type="ARBA" id="ARBA00022840"/>
    </source>
</evidence>
<name>A0A1Y5HXF9_OSTTA</name>
<keyword evidence="2 7" id="KW-0436">Ligase</keyword>
<keyword evidence="7" id="KW-0934">Plastid</keyword>
<feature type="active site" description="Charge relay system" evidence="7">
    <location>
        <position position="32"/>
    </location>
</feature>
<reference evidence="9" key="1">
    <citation type="submission" date="2017-04" db="EMBL/GenBank/DDBJ databases">
        <title>Population genomics of picophytoplankton unveils novel chromosome hypervariability.</title>
        <authorList>
            <consortium name="DOE Joint Genome Institute"/>
            <person name="Blanc-Mathieu R."/>
            <person name="Krasovec M."/>
            <person name="Hebrard M."/>
            <person name="Yau S."/>
            <person name="Desgranges E."/>
            <person name="Martin J."/>
            <person name="Schackwitz W."/>
            <person name="Kuo A."/>
            <person name="Salin G."/>
            <person name="Donnadieu C."/>
            <person name="Desdevises Y."/>
            <person name="Sanchez-Ferandin S."/>
            <person name="Moreau H."/>
            <person name="Rivals E."/>
            <person name="Grigoriev I.V."/>
            <person name="Grimsley N."/>
            <person name="Eyre-Walker A."/>
            <person name="Piganeau G."/>
        </authorList>
    </citation>
    <scope>NUCLEOTIDE SEQUENCE [LARGE SCALE GENOMIC DNA]</scope>
    <source>
        <strain evidence="9">RCC 1115</strain>
    </source>
</reference>
<dbReference type="InterPro" id="IPR036928">
    <property type="entry name" value="AS_sf"/>
</dbReference>
<organism evidence="9">
    <name type="scientific">Ostreococcus tauri</name>
    <name type="common">Marine green alga</name>
    <dbReference type="NCBI Taxonomy" id="70448"/>
    <lineage>
        <taxon>Eukaryota</taxon>
        <taxon>Viridiplantae</taxon>
        <taxon>Chlorophyta</taxon>
        <taxon>Mamiellophyceae</taxon>
        <taxon>Mamiellales</taxon>
        <taxon>Bathycoccaceae</taxon>
        <taxon>Ostreococcus</taxon>
    </lineage>
</organism>
<gene>
    <name evidence="7" type="primary">GATA</name>
    <name evidence="9" type="ORF">BE221DRAFT_142710</name>
</gene>
<comment type="function">
    <text evidence="7">Allows the formation of correctly charged Gln-tRNA(Gln) through the transamidation of misacylated Glu-tRNA(Gln) in chloroplasts and mitochondria. The reaction takes place in the presence of glutamine and ATP through an activated gamma-phospho-Glu-tRNA(Gln).</text>
</comment>
<dbReference type="GO" id="GO:0050567">
    <property type="term" value="F:glutaminyl-tRNA synthase (glutamine-hydrolyzing) activity"/>
    <property type="evidence" value="ECO:0007669"/>
    <property type="project" value="UniProtKB-UniRule"/>
</dbReference>
<comment type="miscellaneous">
    <text evidence="7">This protein may be expected to contain an N-terminal transit peptide but none has been predicted.</text>
</comment>
<feature type="active site" description="Acyl-ester intermediate" evidence="7">
    <location>
        <position position="131"/>
    </location>
</feature>
<dbReference type="InterPro" id="IPR023631">
    <property type="entry name" value="Amidase_dom"/>
</dbReference>
<dbReference type="SUPFAM" id="SSF75304">
    <property type="entry name" value="Amidase signature (AS) enzymes"/>
    <property type="match status" value="1"/>
</dbReference>
<comment type="catalytic activity">
    <reaction evidence="6 7">
        <text>L-glutamyl-tRNA(Gln) + L-glutamine + ATP + H2O = L-glutaminyl-tRNA(Gln) + L-glutamate + ADP + phosphate + H(+)</text>
        <dbReference type="Rhea" id="RHEA:17521"/>
        <dbReference type="Rhea" id="RHEA-COMP:9681"/>
        <dbReference type="Rhea" id="RHEA-COMP:9684"/>
        <dbReference type="ChEBI" id="CHEBI:15377"/>
        <dbReference type="ChEBI" id="CHEBI:15378"/>
        <dbReference type="ChEBI" id="CHEBI:29985"/>
        <dbReference type="ChEBI" id="CHEBI:30616"/>
        <dbReference type="ChEBI" id="CHEBI:43474"/>
        <dbReference type="ChEBI" id="CHEBI:58359"/>
        <dbReference type="ChEBI" id="CHEBI:78520"/>
        <dbReference type="ChEBI" id="CHEBI:78521"/>
        <dbReference type="ChEBI" id="CHEBI:456216"/>
        <dbReference type="EC" id="6.3.5.7"/>
    </reaction>
</comment>
<evidence type="ECO:0000256" key="2">
    <source>
        <dbReference type="ARBA" id="ARBA00022598"/>
    </source>
</evidence>
<dbReference type="PANTHER" id="PTHR11895">
    <property type="entry name" value="TRANSAMIDASE"/>
    <property type="match status" value="1"/>
</dbReference>
<dbReference type="InterPro" id="IPR020556">
    <property type="entry name" value="Amidase_CS"/>
</dbReference>
<dbReference type="InterPro" id="IPR000120">
    <property type="entry name" value="Amidase"/>
</dbReference>
<evidence type="ECO:0000259" key="8">
    <source>
        <dbReference type="Pfam" id="PF01425"/>
    </source>
</evidence>
<evidence type="ECO:0000313" key="9">
    <source>
        <dbReference type="EMBL" id="OUS41969.1"/>
    </source>
</evidence>
<keyword evidence="5 7" id="KW-0648">Protein biosynthesis</keyword>
<keyword evidence="7" id="KW-0496">Mitochondrion</keyword>
<dbReference type="PANTHER" id="PTHR11895:SF7">
    <property type="entry name" value="GLUTAMYL-TRNA(GLN) AMIDOTRANSFERASE SUBUNIT A, MITOCHONDRIAL"/>
    <property type="match status" value="1"/>
</dbReference>
<evidence type="ECO:0000256" key="3">
    <source>
        <dbReference type="ARBA" id="ARBA00022741"/>
    </source>
</evidence>